<keyword evidence="3" id="KW-1003">Cell membrane</keyword>
<evidence type="ECO:0000256" key="2">
    <source>
        <dbReference type="ARBA" id="ARBA00008017"/>
    </source>
</evidence>
<dbReference type="Pfam" id="PF00924">
    <property type="entry name" value="MS_channel_2nd"/>
    <property type="match status" value="1"/>
</dbReference>
<evidence type="ECO:0000256" key="3">
    <source>
        <dbReference type="ARBA" id="ARBA00022475"/>
    </source>
</evidence>
<sequence length="379" mass="43292">MLLYYYVNRKGKGKHMGLEAFYFDWRDLGIAVGIVIIFHVFRKIFTTYIFRLVLRFSRKAPTDIVSNVLLAFENPLRLFFTMIGFYVAIVYLPMPEQVDDFMNELVLRSFIIVLVAWGLFNLSGTTSSVFVKIGRRLNVEVDDILLPFVSKLLRFAIIAMALSIIADVWGYNVSGFVAGLGLGGLAFALAAQDSISNFFGGVVIITEKPFSIGDWIATPSVEGTVEDITFRSTKIRTFSQALVTVPNSTLANEPIKNWTQMGKRQITFNLGVMYSTPKDKLERCARRIDEMLRNHEEVHQELIMVRFDKFNNSSLDIFIYFFTETTQWVKFLEVKEDINFRIMTILEEEGVSVAFPSRSIYMEKGQTTEGKMFDTNTGL</sequence>
<accession>A0ABT9ZRP9</accession>
<dbReference type="SUPFAM" id="SSF50182">
    <property type="entry name" value="Sm-like ribonucleoproteins"/>
    <property type="match status" value="1"/>
</dbReference>
<feature type="transmembrane region" description="Helical" evidence="7">
    <location>
        <begin position="75"/>
        <end position="93"/>
    </location>
</feature>
<keyword evidence="5 7" id="KW-1133">Transmembrane helix</keyword>
<dbReference type="Gene3D" id="1.10.287.1260">
    <property type="match status" value="1"/>
</dbReference>
<dbReference type="InterPro" id="IPR049142">
    <property type="entry name" value="MS_channel_1st"/>
</dbReference>
<comment type="similarity">
    <text evidence="2">Belongs to the MscS (TC 1.A.23) family.</text>
</comment>
<feature type="transmembrane region" description="Helical" evidence="7">
    <location>
        <begin position="171"/>
        <end position="191"/>
    </location>
</feature>
<dbReference type="SUPFAM" id="SSF82861">
    <property type="entry name" value="Mechanosensitive channel protein MscS (YggB), transmembrane region"/>
    <property type="match status" value="1"/>
</dbReference>
<keyword evidence="4 7" id="KW-0812">Transmembrane</keyword>
<evidence type="ECO:0000256" key="6">
    <source>
        <dbReference type="ARBA" id="ARBA00023136"/>
    </source>
</evidence>
<dbReference type="InterPro" id="IPR045042">
    <property type="entry name" value="YnaI-like"/>
</dbReference>
<comment type="caution">
    <text evidence="11">The sequence shown here is derived from an EMBL/GenBank/DDBJ whole genome shotgun (WGS) entry which is preliminary data.</text>
</comment>
<dbReference type="EMBL" id="JAUSUG010000003">
    <property type="protein sequence ID" value="MDQ0253897.1"/>
    <property type="molecule type" value="Genomic_DNA"/>
</dbReference>
<dbReference type="Gene3D" id="3.30.70.100">
    <property type="match status" value="1"/>
</dbReference>
<evidence type="ECO:0000256" key="5">
    <source>
        <dbReference type="ARBA" id="ARBA00022989"/>
    </source>
</evidence>
<dbReference type="InterPro" id="IPR011014">
    <property type="entry name" value="MscS_channel_TM-2"/>
</dbReference>
<dbReference type="Gene3D" id="2.30.30.60">
    <property type="match status" value="1"/>
</dbReference>
<dbReference type="InterPro" id="IPR011066">
    <property type="entry name" value="MscS_channel_C_sf"/>
</dbReference>
<dbReference type="InterPro" id="IPR006685">
    <property type="entry name" value="MscS_channel_2nd"/>
</dbReference>
<evidence type="ECO:0000259" key="10">
    <source>
        <dbReference type="Pfam" id="PF21088"/>
    </source>
</evidence>
<dbReference type="InterPro" id="IPR049278">
    <property type="entry name" value="MS_channel_C"/>
</dbReference>
<organism evidence="11 12">
    <name type="scientific">Evansella vedderi</name>
    <dbReference type="NCBI Taxonomy" id="38282"/>
    <lineage>
        <taxon>Bacteria</taxon>
        <taxon>Bacillati</taxon>
        <taxon>Bacillota</taxon>
        <taxon>Bacilli</taxon>
        <taxon>Bacillales</taxon>
        <taxon>Bacillaceae</taxon>
        <taxon>Evansella</taxon>
    </lineage>
</organism>
<dbReference type="InterPro" id="IPR023408">
    <property type="entry name" value="MscS_beta-dom_sf"/>
</dbReference>
<evidence type="ECO:0000313" key="11">
    <source>
        <dbReference type="EMBL" id="MDQ0253897.1"/>
    </source>
</evidence>
<dbReference type="Proteomes" id="UP001230005">
    <property type="component" value="Unassembled WGS sequence"/>
</dbReference>
<dbReference type="Pfam" id="PF21088">
    <property type="entry name" value="MS_channel_1st"/>
    <property type="match status" value="1"/>
</dbReference>
<evidence type="ECO:0000313" key="12">
    <source>
        <dbReference type="Proteomes" id="UP001230005"/>
    </source>
</evidence>
<dbReference type="SUPFAM" id="SSF82689">
    <property type="entry name" value="Mechanosensitive channel protein MscS (YggB), C-terminal domain"/>
    <property type="match status" value="1"/>
</dbReference>
<feature type="transmembrane region" description="Helical" evidence="7">
    <location>
        <begin position="28"/>
        <end position="54"/>
    </location>
</feature>
<dbReference type="Pfam" id="PF21082">
    <property type="entry name" value="MS_channel_3rd"/>
    <property type="match status" value="1"/>
</dbReference>
<evidence type="ECO:0000256" key="1">
    <source>
        <dbReference type="ARBA" id="ARBA00004651"/>
    </source>
</evidence>
<feature type="domain" description="Mechanosensitive ion channel MscS" evidence="8">
    <location>
        <begin position="193"/>
        <end position="259"/>
    </location>
</feature>
<keyword evidence="6 7" id="KW-0472">Membrane</keyword>
<protein>
    <submittedName>
        <fullName evidence="11">MscS family membrane protein</fullName>
    </submittedName>
</protein>
<evidence type="ECO:0000259" key="8">
    <source>
        <dbReference type="Pfam" id="PF00924"/>
    </source>
</evidence>
<feature type="domain" description="Mechanosensitive ion channel transmembrane helices 2/3" evidence="10">
    <location>
        <begin position="151"/>
        <end position="192"/>
    </location>
</feature>
<feature type="domain" description="Mechanosensitive ion channel MscS C-terminal" evidence="9">
    <location>
        <begin position="266"/>
        <end position="352"/>
    </location>
</feature>
<gene>
    <name evidence="11" type="ORF">J2S74_001269</name>
</gene>
<evidence type="ECO:0000256" key="4">
    <source>
        <dbReference type="ARBA" id="ARBA00022692"/>
    </source>
</evidence>
<feature type="transmembrane region" description="Helical" evidence="7">
    <location>
        <begin position="105"/>
        <end position="123"/>
    </location>
</feature>
<evidence type="ECO:0000259" key="9">
    <source>
        <dbReference type="Pfam" id="PF21082"/>
    </source>
</evidence>
<name>A0ABT9ZRP9_9BACI</name>
<dbReference type="InterPro" id="IPR010920">
    <property type="entry name" value="LSM_dom_sf"/>
</dbReference>
<dbReference type="PANTHER" id="PTHR43634:SF2">
    <property type="entry name" value="LOW CONDUCTANCE MECHANOSENSITIVE CHANNEL YNAI"/>
    <property type="match status" value="1"/>
</dbReference>
<keyword evidence="12" id="KW-1185">Reference proteome</keyword>
<proteinExistence type="inferred from homology"/>
<comment type="subcellular location">
    <subcellularLocation>
        <location evidence="1">Cell membrane</location>
        <topology evidence="1">Multi-pass membrane protein</topology>
    </subcellularLocation>
</comment>
<evidence type="ECO:0000256" key="7">
    <source>
        <dbReference type="SAM" id="Phobius"/>
    </source>
</evidence>
<dbReference type="PANTHER" id="PTHR43634">
    <property type="entry name" value="OW CONDUCTANCE MECHANOSENSITIVE CHANNEL"/>
    <property type="match status" value="1"/>
</dbReference>
<reference evidence="11 12" key="1">
    <citation type="submission" date="2023-07" db="EMBL/GenBank/DDBJ databases">
        <title>Genomic Encyclopedia of Type Strains, Phase IV (KMG-IV): sequencing the most valuable type-strain genomes for metagenomic binning, comparative biology and taxonomic classification.</title>
        <authorList>
            <person name="Goeker M."/>
        </authorList>
    </citation>
    <scope>NUCLEOTIDE SEQUENCE [LARGE SCALE GENOMIC DNA]</scope>
    <source>
        <strain evidence="11 12">DSM 9768</strain>
    </source>
</reference>